<organism evidence="1 2">
    <name type="scientific">Roseobacter insulae</name>
    <dbReference type="NCBI Taxonomy" id="2859783"/>
    <lineage>
        <taxon>Bacteria</taxon>
        <taxon>Pseudomonadati</taxon>
        <taxon>Pseudomonadota</taxon>
        <taxon>Alphaproteobacteria</taxon>
        <taxon>Rhodobacterales</taxon>
        <taxon>Roseobacteraceae</taxon>
        <taxon>Roseobacter</taxon>
    </lineage>
</organism>
<dbReference type="InterPro" id="IPR012550">
    <property type="entry name" value="DUF1706"/>
</dbReference>
<dbReference type="PANTHER" id="PTHR40658">
    <property type="match status" value="1"/>
</dbReference>
<dbReference type="AlphaFoldDB" id="A0A9X1FS03"/>
<evidence type="ECO:0000313" key="1">
    <source>
        <dbReference type="EMBL" id="MBW4706309.1"/>
    </source>
</evidence>
<evidence type="ECO:0000313" key="2">
    <source>
        <dbReference type="Proteomes" id="UP001138661"/>
    </source>
</evidence>
<dbReference type="EMBL" id="JAHXDN010000001">
    <property type="protein sequence ID" value="MBW4706309.1"/>
    <property type="molecule type" value="Genomic_DNA"/>
</dbReference>
<keyword evidence="2" id="KW-1185">Reference proteome</keyword>
<protein>
    <submittedName>
        <fullName evidence="1">ClbS/DfsB family four-helix bundle protein</fullName>
    </submittedName>
</protein>
<dbReference type="Proteomes" id="UP001138661">
    <property type="component" value="Unassembled WGS sequence"/>
</dbReference>
<gene>
    <name evidence="1" type="ORF">KX928_00755</name>
</gene>
<dbReference type="PANTHER" id="PTHR40658:SF4">
    <property type="entry name" value="HYPOTHETICAL CYTOSOLIC PROTEIN"/>
    <property type="match status" value="1"/>
</dbReference>
<dbReference type="RefSeq" id="WP_219497840.1">
    <property type="nucleotide sequence ID" value="NZ_JAHXDN010000001.1"/>
</dbReference>
<comment type="caution">
    <text evidence="1">The sequence shown here is derived from an EMBL/GenBank/DDBJ whole genome shotgun (WGS) entry which is preliminary data.</text>
</comment>
<dbReference type="Pfam" id="PF08020">
    <property type="entry name" value="DUF1706"/>
    <property type="match status" value="1"/>
</dbReference>
<name>A0A9X1FS03_9RHOB</name>
<proteinExistence type="predicted"/>
<sequence length="168" mass="18531">MACTHKSELLKITNKEYAKLSKLIAPLDGQLAAMALDGVSIKDVIGHRAHWIGLFLGWYHDGLAGKEVFFPAEGYKWTELNRYNADLRQRQAHLDWEAVCGLLQGGYADMIGFIETASDETLYGGSMIGAKNDWTPGRWAEAAGASHFRSAAKFVRSVLKDHHASSPP</sequence>
<accession>A0A9X1FS03</accession>
<reference evidence="1" key="1">
    <citation type="submission" date="2021-07" db="EMBL/GenBank/DDBJ databases">
        <title>Roseobacter insulae sp. nov., isolated from a tidal flat.</title>
        <authorList>
            <person name="Park S."/>
            <person name="Yoon J.-H."/>
        </authorList>
    </citation>
    <scope>NUCLEOTIDE SEQUENCE</scope>
    <source>
        <strain evidence="1">YSTF-M11</strain>
    </source>
</reference>